<dbReference type="InterPro" id="IPR011032">
    <property type="entry name" value="GroES-like_sf"/>
</dbReference>
<dbReference type="InterPro" id="IPR029752">
    <property type="entry name" value="D-isomer_DH_CS1"/>
</dbReference>
<comment type="cofactor">
    <cofactor evidence="1 5">
        <name>Zn(2+)</name>
        <dbReference type="ChEBI" id="CHEBI:29105"/>
    </cofactor>
</comment>
<dbReference type="FunFam" id="3.40.50.720:FF:000022">
    <property type="entry name" value="Cinnamyl alcohol dehydrogenase"/>
    <property type="match status" value="1"/>
</dbReference>
<dbReference type="InterPro" id="IPR020843">
    <property type="entry name" value="ER"/>
</dbReference>
<comment type="similarity">
    <text evidence="5">Belongs to the zinc-containing alcohol dehydrogenase family.</text>
</comment>
<dbReference type="GO" id="GO:0008270">
    <property type="term" value="F:zinc ion binding"/>
    <property type="evidence" value="ECO:0007669"/>
    <property type="project" value="InterPro"/>
</dbReference>
<dbReference type="Pfam" id="PF00107">
    <property type="entry name" value="ADH_zinc_N"/>
    <property type="match status" value="1"/>
</dbReference>
<dbReference type="PROSITE" id="PS00065">
    <property type="entry name" value="D_2_HYDROXYACID_DH_1"/>
    <property type="match status" value="1"/>
</dbReference>
<evidence type="ECO:0000256" key="5">
    <source>
        <dbReference type="RuleBase" id="RU361277"/>
    </source>
</evidence>
<dbReference type="SUPFAM" id="SSF51735">
    <property type="entry name" value="NAD(P)-binding Rossmann-fold domains"/>
    <property type="match status" value="1"/>
</dbReference>
<gene>
    <name evidence="7" type="ORF">D9613_008830</name>
</gene>
<evidence type="ECO:0000259" key="6">
    <source>
        <dbReference type="SMART" id="SM00829"/>
    </source>
</evidence>
<dbReference type="CDD" id="cd05283">
    <property type="entry name" value="CAD1"/>
    <property type="match status" value="1"/>
</dbReference>
<organism evidence="7 8">
    <name type="scientific">Agrocybe pediades</name>
    <dbReference type="NCBI Taxonomy" id="84607"/>
    <lineage>
        <taxon>Eukaryota</taxon>
        <taxon>Fungi</taxon>
        <taxon>Dikarya</taxon>
        <taxon>Basidiomycota</taxon>
        <taxon>Agaricomycotina</taxon>
        <taxon>Agaricomycetes</taxon>
        <taxon>Agaricomycetidae</taxon>
        <taxon>Agaricales</taxon>
        <taxon>Agaricineae</taxon>
        <taxon>Strophariaceae</taxon>
        <taxon>Agrocybe</taxon>
    </lineage>
</organism>
<evidence type="ECO:0000256" key="1">
    <source>
        <dbReference type="ARBA" id="ARBA00001947"/>
    </source>
</evidence>
<dbReference type="Proteomes" id="UP000521872">
    <property type="component" value="Unassembled WGS sequence"/>
</dbReference>
<dbReference type="AlphaFoldDB" id="A0A8H4QT57"/>
<dbReference type="SMART" id="SM00829">
    <property type="entry name" value="PKS_ER"/>
    <property type="match status" value="1"/>
</dbReference>
<dbReference type="InterPro" id="IPR002328">
    <property type="entry name" value="ADH_Zn_CS"/>
</dbReference>
<protein>
    <recommendedName>
        <fullName evidence="6">Enoyl reductase (ER) domain-containing protein</fullName>
    </recommendedName>
</protein>
<keyword evidence="8" id="KW-1185">Reference proteome</keyword>
<dbReference type="InterPro" id="IPR013154">
    <property type="entry name" value="ADH-like_N"/>
</dbReference>
<proteinExistence type="inferred from homology"/>
<accession>A0A8H4QT57</accession>
<dbReference type="GO" id="GO:0016616">
    <property type="term" value="F:oxidoreductase activity, acting on the CH-OH group of donors, NAD or NADP as acceptor"/>
    <property type="evidence" value="ECO:0007669"/>
    <property type="project" value="InterPro"/>
</dbReference>
<dbReference type="InterPro" id="IPR013149">
    <property type="entry name" value="ADH-like_C"/>
</dbReference>
<sequence>MPAPIQNQQELQFKGYAVEDTENWEKFKLIDFQPKPMGEHDVDIKIEFCGVCGSDVHTITGGWGKVNLPVIVGHEIVGRVARVGGAVTEFKVGDRVGVGAQVCSCGECGLCKSNNEQYCRELVFTYNDNFRGCGTATQGGYSTAIRTPDRFVFPIPDGIKLEDAAPLMCGGLTVYSPLVRNGAGPGKKVGVVGIGGLGHMAIQFAKALGCDEIVAFSHSNSKEKDAMTLGATKFVATREEGFQKPLLSSLDFIICTADVASGVAFKELLETLVPMGKFVMVALPDDKLPSLERSSLLSSAFFGGSLLGSKKEALEMLQLAADKGVKPWIEVMPMSDVSKAVRGLKDGKPRYRYVLKQDIDQ</sequence>
<dbReference type="Gene3D" id="3.90.180.10">
    <property type="entry name" value="Medium-chain alcohol dehydrogenases, catalytic domain"/>
    <property type="match status" value="1"/>
</dbReference>
<dbReference type="PROSITE" id="PS00059">
    <property type="entry name" value="ADH_ZINC"/>
    <property type="match status" value="1"/>
</dbReference>
<dbReference type="SUPFAM" id="SSF50129">
    <property type="entry name" value="GroES-like"/>
    <property type="match status" value="1"/>
</dbReference>
<evidence type="ECO:0000256" key="3">
    <source>
        <dbReference type="ARBA" id="ARBA00022833"/>
    </source>
</evidence>
<name>A0A8H4QT57_9AGAR</name>
<dbReference type="Gene3D" id="3.40.50.720">
    <property type="entry name" value="NAD(P)-binding Rossmann-like Domain"/>
    <property type="match status" value="1"/>
</dbReference>
<evidence type="ECO:0000256" key="4">
    <source>
        <dbReference type="ARBA" id="ARBA00023002"/>
    </source>
</evidence>
<dbReference type="InterPro" id="IPR047109">
    <property type="entry name" value="CAD-like"/>
</dbReference>
<evidence type="ECO:0000313" key="8">
    <source>
        <dbReference type="Proteomes" id="UP000521872"/>
    </source>
</evidence>
<evidence type="ECO:0000313" key="7">
    <source>
        <dbReference type="EMBL" id="KAF4616718.1"/>
    </source>
</evidence>
<dbReference type="InterPro" id="IPR036291">
    <property type="entry name" value="NAD(P)-bd_dom_sf"/>
</dbReference>
<evidence type="ECO:0000256" key="2">
    <source>
        <dbReference type="ARBA" id="ARBA00022723"/>
    </source>
</evidence>
<dbReference type="EMBL" id="JAACJL010000031">
    <property type="protein sequence ID" value="KAF4616718.1"/>
    <property type="molecule type" value="Genomic_DNA"/>
</dbReference>
<dbReference type="PANTHER" id="PTHR42683">
    <property type="entry name" value="ALDEHYDE REDUCTASE"/>
    <property type="match status" value="1"/>
</dbReference>
<comment type="caution">
    <text evidence="7">The sequence shown here is derived from an EMBL/GenBank/DDBJ whole genome shotgun (WGS) entry which is preliminary data.</text>
</comment>
<keyword evidence="3 5" id="KW-0862">Zinc</keyword>
<keyword evidence="4" id="KW-0560">Oxidoreductase</keyword>
<reference evidence="7 8" key="1">
    <citation type="submission" date="2019-12" db="EMBL/GenBank/DDBJ databases">
        <authorList>
            <person name="Floudas D."/>
            <person name="Bentzer J."/>
            <person name="Ahren D."/>
            <person name="Johansson T."/>
            <person name="Persson P."/>
            <person name="Tunlid A."/>
        </authorList>
    </citation>
    <scope>NUCLEOTIDE SEQUENCE [LARGE SCALE GENOMIC DNA]</scope>
    <source>
        <strain evidence="7 8">CBS 102.39</strain>
    </source>
</reference>
<keyword evidence="2 5" id="KW-0479">Metal-binding</keyword>
<dbReference type="Pfam" id="PF08240">
    <property type="entry name" value="ADH_N"/>
    <property type="match status" value="1"/>
</dbReference>
<feature type="domain" description="Enoyl reductase (ER)" evidence="6">
    <location>
        <begin position="22"/>
        <end position="355"/>
    </location>
</feature>